<dbReference type="RefSeq" id="WP_344423632.1">
    <property type="nucleotide sequence ID" value="NZ_BAAANN010000021.1"/>
</dbReference>
<dbReference type="InterPro" id="IPR026881">
    <property type="entry name" value="WYL_dom"/>
</dbReference>
<dbReference type="PANTHER" id="PTHR34580">
    <property type="match status" value="1"/>
</dbReference>
<feature type="domain" description="HTH deoR-type" evidence="4">
    <location>
        <begin position="2"/>
        <end position="57"/>
    </location>
</feature>
<dbReference type="Proteomes" id="UP001501116">
    <property type="component" value="Unassembled WGS sequence"/>
</dbReference>
<evidence type="ECO:0000259" key="4">
    <source>
        <dbReference type="PROSITE" id="PS51000"/>
    </source>
</evidence>
<evidence type="ECO:0000256" key="1">
    <source>
        <dbReference type="ARBA" id="ARBA00023015"/>
    </source>
</evidence>
<keyword evidence="2" id="KW-0804">Transcription</keyword>
<protein>
    <submittedName>
        <fullName evidence="5">YafY family protein</fullName>
    </submittedName>
</protein>
<sequence length="347" mass="37855">MRASRLLSLLLILQTRGRMTARELADELEVSVRTIYRDVDSLHAAGVPLYGDAGHAGGYQLLDGYRTKLTGLTTEEAEALFLTGLPGAAAELGLGSVVGAARLKLTAALPRALRDRAGRIEDCFHLDAPGWYSDGEHTPYLTAAASAAWDRRRVRVRYRRWQAPQEVTRTLDPYGLVLKGGRWYLVAAREASIRTYRVSQIGALEVLDEPFERPDGFDLARYWGGYLADFDRRRHTGKAEILLAPSAVRALPDLLDAAVVRAVDHTGTATGTGWLHAVVPIESEARAVSDFLRLGADVEVLGPASLRELMRETVTSLADAYRVREKSGAPAAGRESSSRCSNPSLCS</sequence>
<keyword evidence="1" id="KW-0805">Transcription regulation</keyword>
<dbReference type="InterPro" id="IPR036388">
    <property type="entry name" value="WH-like_DNA-bd_sf"/>
</dbReference>
<dbReference type="InterPro" id="IPR036390">
    <property type="entry name" value="WH_DNA-bd_sf"/>
</dbReference>
<dbReference type="EMBL" id="BAAANN010000021">
    <property type="protein sequence ID" value="GAA1970462.1"/>
    <property type="molecule type" value="Genomic_DNA"/>
</dbReference>
<dbReference type="Pfam" id="PF25583">
    <property type="entry name" value="WCX"/>
    <property type="match status" value="1"/>
</dbReference>
<name>A0ABN2RKD6_9PSEU</name>
<dbReference type="InterPro" id="IPR057727">
    <property type="entry name" value="WCX_dom"/>
</dbReference>
<dbReference type="Gene3D" id="1.10.10.10">
    <property type="entry name" value="Winged helix-like DNA-binding domain superfamily/Winged helix DNA-binding domain"/>
    <property type="match status" value="1"/>
</dbReference>
<organism evidence="5 6">
    <name type="scientific">Amycolatopsis minnesotensis</name>
    <dbReference type="NCBI Taxonomy" id="337894"/>
    <lineage>
        <taxon>Bacteria</taxon>
        <taxon>Bacillati</taxon>
        <taxon>Actinomycetota</taxon>
        <taxon>Actinomycetes</taxon>
        <taxon>Pseudonocardiales</taxon>
        <taxon>Pseudonocardiaceae</taxon>
        <taxon>Amycolatopsis</taxon>
    </lineage>
</organism>
<evidence type="ECO:0000256" key="2">
    <source>
        <dbReference type="ARBA" id="ARBA00023163"/>
    </source>
</evidence>
<keyword evidence="6" id="KW-1185">Reference proteome</keyword>
<dbReference type="Pfam" id="PF08279">
    <property type="entry name" value="HTH_11"/>
    <property type="match status" value="1"/>
</dbReference>
<evidence type="ECO:0000313" key="5">
    <source>
        <dbReference type="EMBL" id="GAA1970462.1"/>
    </source>
</evidence>
<dbReference type="PROSITE" id="PS51000">
    <property type="entry name" value="HTH_DEOR_2"/>
    <property type="match status" value="1"/>
</dbReference>
<feature type="region of interest" description="Disordered" evidence="3">
    <location>
        <begin position="327"/>
        <end position="347"/>
    </location>
</feature>
<dbReference type="InterPro" id="IPR001034">
    <property type="entry name" value="DeoR_HTH"/>
</dbReference>
<dbReference type="InterPro" id="IPR013196">
    <property type="entry name" value="HTH_11"/>
</dbReference>
<dbReference type="InterPro" id="IPR028349">
    <property type="entry name" value="PafC-like"/>
</dbReference>
<reference evidence="5 6" key="1">
    <citation type="journal article" date="2019" name="Int. J. Syst. Evol. Microbiol.">
        <title>The Global Catalogue of Microorganisms (GCM) 10K type strain sequencing project: providing services to taxonomists for standard genome sequencing and annotation.</title>
        <authorList>
            <consortium name="The Broad Institute Genomics Platform"/>
            <consortium name="The Broad Institute Genome Sequencing Center for Infectious Disease"/>
            <person name="Wu L."/>
            <person name="Ma J."/>
        </authorList>
    </citation>
    <scope>NUCLEOTIDE SEQUENCE [LARGE SCALE GENOMIC DNA]</scope>
    <source>
        <strain evidence="5 6">JCM 14545</strain>
    </source>
</reference>
<proteinExistence type="predicted"/>
<comment type="caution">
    <text evidence="5">The sequence shown here is derived from an EMBL/GenBank/DDBJ whole genome shotgun (WGS) entry which is preliminary data.</text>
</comment>
<gene>
    <name evidence="5" type="ORF">GCM10009754_50400</name>
</gene>
<dbReference type="PROSITE" id="PS52050">
    <property type="entry name" value="WYL"/>
    <property type="match status" value="1"/>
</dbReference>
<evidence type="ECO:0000313" key="6">
    <source>
        <dbReference type="Proteomes" id="UP001501116"/>
    </source>
</evidence>
<dbReference type="PANTHER" id="PTHR34580:SF1">
    <property type="entry name" value="PROTEIN PAFC"/>
    <property type="match status" value="1"/>
</dbReference>
<evidence type="ECO:0000256" key="3">
    <source>
        <dbReference type="SAM" id="MobiDB-lite"/>
    </source>
</evidence>
<dbReference type="PIRSF" id="PIRSF016838">
    <property type="entry name" value="PafC"/>
    <property type="match status" value="1"/>
</dbReference>
<dbReference type="SUPFAM" id="SSF46785">
    <property type="entry name" value="Winged helix' DNA-binding domain"/>
    <property type="match status" value="1"/>
</dbReference>
<dbReference type="Pfam" id="PF13280">
    <property type="entry name" value="WYL"/>
    <property type="match status" value="1"/>
</dbReference>
<dbReference type="InterPro" id="IPR051534">
    <property type="entry name" value="CBASS_pafABC_assoc_protein"/>
</dbReference>
<accession>A0ABN2RKD6</accession>
<feature type="compositionally biased region" description="Low complexity" evidence="3">
    <location>
        <begin position="338"/>
        <end position="347"/>
    </location>
</feature>